<accession>K9IFU3</accession>
<evidence type="ECO:0000313" key="3">
    <source>
        <dbReference type="EMBL" id="JAA44905.1"/>
    </source>
</evidence>
<keyword evidence="1" id="KW-0812">Transmembrane</keyword>
<name>K9IFU3_DESRO</name>
<dbReference type="EMBL" id="GABZ01008620">
    <property type="protein sequence ID" value="JAA44905.1"/>
    <property type="molecule type" value="mRNA"/>
</dbReference>
<keyword evidence="1" id="KW-1133">Transmembrane helix</keyword>
<dbReference type="AlphaFoldDB" id="K9IFU3"/>
<evidence type="ECO:0000256" key="1">
    <source>
        <dbReference type="SAM" id="Phobius"/>
    </source>
</evidence>
<keyword evidence="1" id="KW-0472">Membrane</keyword>
<organism evidence="3">
    <name type="scientific">Desmodus rotundus</name>
    <name type="common">Vampire bat</name>
    <dbReference type="NCBI Taxonomy" id="9430"/>
    <lineage>
        <taxon>Eukaryota</taxon>
        <taxon>Metazoa</taxon>
        <taxon>Chordata</taxon>
        <taxon>Craniata</taxon>
        <taxon>Vertebrata</taxon>
        <taxon>Euteleostomi</taxon>
        <taxon>Mammalia</taxon>
        <taxon>Eutheria</taxon>
        <taxon>Laurasiatheria</taxon>
        <taxon>Chiroptera</taxon>
        <taxon>Yangochiroptera</taxon>
        <taxon>Phyllostomidae</taxon>
        <taxon>Desmodontinae</taxon>
        <taxon>Desmodus</taxon>
    </lineage>
</organism>
<sequence length="104" mass="11698">MRGFTYVVQTSLLLSSLFFLSLRSGILVGDMEVEGQVQMYSVVLKHCLATPLSSTAACIASLLVNEMRDLKVKQSWVHWHDYMVVTNCDRKWTIVNGVSRDGKS</sequence>
<feature type="transmembrane region" description="Helical" evidence="1">
    <location>
        <begin position="48"/>
        <end position="65"/>
    </location>
</feature>
<evidence type="ECO:0008006" key="4">
    <source>
        <dbReference type="Google" id="ProtNLM"/>
    </source>
</evidence>
<proteinExistence type="evidence at transcript level"/>
<protein>
    <recommendedName>
        <fullName evidence="4">Secreted protein</fullName>
    </recommendedName>
</protein>
<evidence type="ECO:0000256" key="2">
    <source>
        <dbReference type="SAM" id="SignalP"/>
    </source>
</evidence>
<feature type="chain" id="PRO_5003930928" description="Secreted protein" evidence="2">
    <location>
        <begin position="26"/>
        <end position="104"/>
    </location>
</feature>
<reference evidence="3" key="1">
    <citation type="submission" date="2012-11" db="EMBL/GenBank/DDBJ databases">
        <title>The Vampirome: Transcriptome and Proteome Analysis of the Submandibular and Accessory Glands of the Vampire Bat and Vector of Human Rabies, Desmodus rotundus.</title>
        <authorList>
            <person name="Francischetti I.M.B."/>
            <person name="Assumpcao T.C.F."/>
            <person name="Ma D."/>
            <person name="Vicente E.C."/>
            <person name="Ribeiro J.M.C."/>
        </authorList>
    </citation>
    <scope>NUCLEOTIDE SEQUENCE</scope>
    <source>
        <tissue evidence="3">Salivary gland</tissue>
    </source>
</reference>
<feature type="signal peptide" evidence="2">
    <location>
        <begin position="1"/>
        <end position="25"/>
    </location>
</feature>
<keyword evidence="2" id="KW-0732">Signal</keyword>